<dbReference type="InterPro" id="IPR055304">
    <property type="entry name" value="CHCHD2/10-like"/>
</dbReference>
<dbReference type="EMBL" id="MN740323">
    <property type="protein sequence ID" value="QHU00142.1"/>
    <property type="molecule type" value="Genomic_DNA"/>
</dbReference>
<evidence type="ECO:0008006" key="3">
    <source>
        <dbReference type="Google" id="ProtNLM"/>
    </source>
</evidence>
<dbReference type="PANTHER" id="PTHR13523">
    <property type="entry name" value="COILED-COIL-HELIX-COILED-COIL-HELIX DOMAIN CONTAINING 2/NUR77"/>
    <property type="match status" value="1"/>
</dbReference>
<dbReference type="GO" id="GO:0007005">
    <property type="term" value="P:mitochondrion organization"/>
    <property type="evidence" value="ECO:0007669"/>
    <property type="project" value="InterPro"/>
</dbReference>
<protein>
    <recommendedName>
        <fullName evidence="3">CHCH domain-containing protein</fullName>
    </recommendedName>
</protein>
<dbReference type="AlphaFoldDB" id="A0A6C0J3D1"/>
<evidence type="ECO:0000313" key="2">
    <source>
        <dbReference type="EMBL" id="QHU00142.1"/>
    </source>
</evidence>
<dbReference type="GO" id="GO:0005634">
    <property type="term" value="C:nucleus"/>
    <property type="evidence" value="ECO:0007669"/>
    <property type="project" value="TreeGrafter"/>
</dbReference>
<sequence>MGRRSSSQTSKSRTPRSKSMPNIRNNQNKHPTINQQPTVNQQPTMTSTIGQGVALGTGAAIGSSMVHGAMDMMSGKQVENPPVTQPVQQNNSFNCQQILESFQNCMYSTNDIEVCKPQLDLFKKCSKEI</sequence>
<feature type="region of interest" description="Disordered" evidence="1">
    <location>
        <begin position="1"/>
        <end position="44"/>
    </location>
</feature>
<dbReference type="GO" id="GO:0005739">
    <property type="term" value="C:mitochondrion"/>
    <property type="evidence" value="ECO:0007669"/>
    <property type="project" value="TreeGrafter"/>
</dbReference>
<accession>A0A6C0J3D1</accession>
<proteinExistence type="predicted"/>
<feature type="compositionally biased region" description="Polar residues" evidence="1">
    <location>
        <begin position="20"/>
        <end position="44"/>
    </location>
</feature>
<evidence type="ECO:0000256" key="1">
    <source>
        <dbReference type="SAM" id="MobiDB-lite"/>
    </source>
</evidence>
<dbReference type="PANTHER" id="PTHR13523:SF2">
    <property type="entry name" value="COILED-COIL-HELIX-COILED-COIL-HELIX DOMAIN CONTAINING 2, ISOFORM A-RELATED"/>
    <property type="match status" value="1"/>
</dbReference>
<name>A0A6C0J3D1_9ZZZZ</name>
<feature type="compositionally biased region" description="Low complexity" evidence="1">
    <location>
        <begin position="1"/>
        <end position="12"/>
    </location>
</feature>
<organism evidence="2">
    <name type="scientific">viral metagenome</name>
    <dbReference type="NCBI Taxonomy" id="1070528"/>
    <lineage>
        <taxon>unclassified sequences</taxon>
        <taxon>metagenomes</taxon>
        <taxon>organismal metagenomes</taxon>
    </lineage>
</organism>
<reference evidence="2" key="1">
    <citation type="journal article" date="2020" name="Nature">
        <title>Giant virus diversity and host interactions through global metagenomics.</title>
        <authorList>
            <person name="Schulz F."/>
            <person name="Roux S."/>
            <person name="Paez-Espino D."/>
            <person name="Jungbluth S."/>
            <person name="Walsh D.A."/>
            <person name="Denef V.J."/>
            <person name="McMahon K.D."/>
            <person name="Konstantinidis K.T."/>
            <person name="Eloe-Fadrosh E.A."/>
            <person name="Kyrpides N.C."/>
            <person name="Woyke T."/>
        </authorList>
    </citation>
    <scope>NUCLEOTIDE SEQUENCE</scope>
    <source>
        <strain evidence="2">GVMAG-M-3300025860-12</strain>
    </source>
</reference>